<proteinExistence type="predicted"/>
<reference evidence="3" key="1">
    <citation type="journal article" date="2019" name="Int. J. Syst. Evol. Microbiol.">
        <title>The Global Catalogue of Microorganisms (GCM) 10K type strain sequencing project: providing services to taxonomists for standard genome sequencing and annotation.</title>
        <authorList>
            <consortium name="The Broad Institute Genomics Platform"/>
            <consortium name="The Broad Institute Genome Sequencing Center for Infectious Disease"/>
            <person name="Wu L."/>
            <person name="Ma J."/>
        </authorList>
    </citation>
    <scope>NUCLEOTIDE SEQUENCE [LARGE SCALE GENOMIC DNA]</scope>
    <source>
        <strain evidence="3">JCM 11117</strain>
    </source>
</reference>
<organism evidence="2 3">
    <name type="scientific">Pseudonocardia zijingensis</name>
    <dbReference type="NCBI Taxonomy" id="153376"/>
    <lineage>
        <taxon>Bacteria</taxon>
        <taxon>Bacillati</taxon>
        <taxon>Actinomycetota</taxon>
        <taxon>Actinomycetes</taxon>
        <taxon>Pseudonocardiales</taxon>
        <taxon>Pseudonocardiaceae</taxon>
        <taxon>Pseudonocardia</taxon>
    </lineage>
</organism>
<dbReference type="InterPro" id="IPR046674">
    <property type="entry name" value="DUF6544"/>
</dbReference>
<evidence type="ECO:0000313" key="3">
    <source>
        <dbReference type="Proteomes" id="UP001499967"/>
    </source>
</evidence>
<gene>
    <name evidence="2" type="ORF">GCM10009559_11170</name>
</gene>
<dbReference type="Pfam" id="PF20181">
    <property type="entry name" value="DUF6544"/>
    <property type="match status" value="1"/>
</dbReference>
<accession>A0ABP3ZS37</accession>
<protein>
    <submittedName>
        <fullName evidence="2">Uncharacterized protein</fullName>
    </submittedName>
</protein>
<evidence type="ECO:0000256" key="1">
    <source>
        <dbReference type="SAM" id="MobiDB-lite"/>
    </source>
</evidence>
<dbReference type="EMBL" id="BAAAHP010000031">
    <property type="protein sequence ID" value="GAA0926151.1"/>
    <property type="molecule type" value="Genomic_DNA"/>
</dbReference>
<feature type="region of interest" description="Disordered" evidence="1">
    <location>
        <begin position="19"/>
        <end position="69"/>
    </location>
</feature>
<comment type="caution">
    <text evidence="2">The sequence shown here is derived from an EMBL/GenBank/DDBJ whole genome shotgun (WGS) entry which is preliminary data.</text>
</comment>
<evidence type="ECO:0000313" key="2">
    <source>
        <dbReference type="EMBL" id="GAA0926151.1"/>
    </source>
</evidence>
<keyword evidence="3" id="KW-1185">Reference proteome</keyword>
<dbReference type="Proteomes" id="UP001499967">
    <property type="component" value="Unassembled WGS sequence"/>
</dbReference>
<name>A0ABP3ZS37_9PSEU</name>
<sequence length="331" mass="35704">MEPLPGSGTVRWQAVSDLPHAGAQDGAARTTIDGRGQMTGPRSAAAAADLGGSGAPPRPAGTGCAHDSWSGAEGPPWAFVHGLRAADLPAGSVDPLPVTEADLAHLPRQAQRYLRFMGVIGRPRDWSLRAHLTGRFRLTADGEWAPCEAWQYSWGGEPARLFRMRMTVKGVPMTGWDTYLRGRGRMRGTVLGLVPVVRGSGPRFDTSELVTWLNDAVLMAPSMLLGPGTTWSAGPDDRSFDVALTDRGRTVSARVLLGPNGAPREFWTDDRYADLPGGLVRARWRTPVEGWTEVDGRPRMTGASAIWELCGGPFRYAELSPVTVEYNIPLP</sequence>